<proteinExistence type="predicted"/>
<sequence length="258" mass="29754">MPYHKNKTKQNASKGLSTKCLREHRCCTRQRTSQVNWSGGDEALAGLTPDKIRDFVDQCLEDNAGYEDRSGWSIDQFQRFWQLQNEQKLHKVEVAANVGGDKAAKKTFRERTRRFRKGIDMRNFEALPPGYVVVFNMLFQKLLKEEKAYLMAQLAYWDRALNPKFWKHRVSFCFGAPKMAEQGQFQVPNKLVPGPNEEPVAGPSRRWIPIQPPNPPKKIQIRFTQPTKKFYVGYMPQREVAALPGRQVTEAPLTTPGE</sequence>
<comment type="caution">
    <text evidence="1">The sequence shown here is derived from an EMBL/GenBank/DDBJ whole genome shotgun (WGS) entry which is preliminary data.</text>
</comment>
<reference evidence="1" key="1">
    <citation type="submission" date="2021-06" db="EMBL/GenBank/DDBJ databases">
        <authorList>
            <person name="Hodson N. C."/>
            <person name="Mongue J. A."/>
            <person name="Jaron S. K."/>
        </authorList>
    </citation>
    <scope>NUCLEOTIDE SEQUENCE</scope>
</reference>
<evidence type="ECO:0000313" key="1">
    <source>
        <dbReference type="EMBL" id="CAG7829184.1"/>
    </source>
</evidence>
<dbReference type="AlphaFoldDB" id="A0A8J2PQ93"/>
<gene>
    <name evidence="1" type="ORF">AFUS01_LOCUS39059</name>
</gene>
<dbReference type="Proteomes" id="UP000708208">
    <property type="component" value="Unassembled WGS sequence"/>
</dbReference>
<protein>
    <submittedName>
        <fullName evidence="1">Uncharacterized protein</fullName>
    </submittedName>
</protein>
<evidence type="ECO:0000313" key="2">
    <source>
        <dbReference type="Proteomes" id="UP000708208"/>
    </source>
</evidence>
<dbReference type="EMBL" id="CAJVCH010550453">
    <property type="protein sequence ID" value="CAG7829184.1"/>
    <property type="molecule type" value="Genomic_DNA"/>
</dbReference>
<accession>A0A8J2PQ93</accession>
<keyword evidence="2" id="KW-1185">Reference proteome</keyword>
<name>A0A8J2PQ93_9HEXA</name>
<organism evidence="1 2">
    <name type="scientific">Allacma fusca</name>
    <dbReference type="NCBI Taxonomy" id="39272"/>
    <lineage>
        <taxon>Eukaryota</taxon>
        <taxon>Metazoa</taxon>
        <taxon>Ecdysozoa</taxon>
        <taxon>Arthropoda</taxon>
        <taxon>Hexapoda</taxon>
        <taxon>Collembola</taxon>
        <taxon>Symphypleona</taxon>
        <taxon>Sminthuridae</taxon>
        <taxon>Allacma</taxon>
    </lineage>
</organism>